<reference evidence="1 2" key="1">
    <citation type="submission" date="2020-10" db="EMBL/GenBank/DDBJ databases">
        <title>The Coptis chinensis genome and diversification of protoberbering-type alkaloids.</title>
        <authorList>
            <person name="Wang B."/>
            <person name="Shu S."/>
            <person name="Song C."/>
            <person name="Liu Y."/>
        </authorList>
    </citation>
    <scope>NUCLEOTIDE SEQUENCE [LARGE SCALE GENOMIC DNA]</scope>
    <source>
        <strain evidence="1">HL-2020</strain>
        <tissue evidence="1">Leaf</tissue>
    </source>
</reference>
<proteinExistence type="predicted"/>
<accession>A0A835IMT8</accession>
<evidence type="ECO:0000313" key="1">
    <source>
        <dbReference type="EMBL" id="KAF9619407.1"/>
    </source>
</evidence>
<organism evidence="1 2">
    <name type="scientific">Coptis chinensis</name>
    <dbReference type="NCBI Taxonomy" id="261450"/>
    <lineage>
        <taxon>Eukaryota</taxon>
        <taxon>Viridiplantae</taxon>
        <taxon>Streptophyta</taxon>
        <taxon>Embryophyta</taxon>
        <taxon>Tracheophyta</taxon>
        <taxon>Spermatophyta</taxon>
        <taxon>Magnoliopsida</taxon>
        <taxon>Ranunculales</taxon>
        <taxon>Ranunculaceae</taxon>
        <taxon>Coptidoideae</taxon>
        <taxon>Coptis</taxon>
    </lineage>
</organism>
<dbReference type="Proteomes" id="UP000631114">
    <property type="component" value="Unassembled WGS sequence"/>
</dbReference>
<dbReference type="Gene3D" id="3.60.10.10">
    <property type="entry name" value="Endonuclease/exonuclease/phosphatase"/>
    <property type="match status" value="1"/>
</dbReference>
<evidence type="ECO:0008006" key="3">
    <source>
        <dbReference type="Google" id="ProtNLM"/>
    </source>
</evidence>
<name>A0A835IMT8_9MAGN</name>
<dbReference type="InterPro" id="IPR036691">
    <property type="entry name" value="Endo/exonu/phosph_ase_sf"/>
</dbReference>
<dbReference type="OrthoDB" id="10560609at2759"/>
<evidence type="ECO:0000313" key="2">
    <source>
        <dbReference type="Proteomes" id="UP000631114"/>
    </source>
</evidence>
<dbReference type="SUPFAM" id="SSF56219">
    <property type="entry name" value="DNase I-like"/>
    <property type="match status" value="1"/>
</dbReference>
<dbReference type="EMBL" id="JADFTS010000002">
    <property type="protein sequence ID" value="KAF9619407.1"/>
    <property type="molecule type" value="Genomic_DNA"/>
</dbReference>
<sequence length="119" mass="13557">MRCIFWNIRGIANDKTQNRLSKLINKWDPDIVGIAEPMINPGDISSAYLQSLGMSASFYSNDRFNSVPNIRLLWKSTRSTPTLLHRVFSTNHGRGGGMSNSDEYMPNAYMLREDIRGMK</sequence>
<protein>
    <recommendedName>
        <fullName evidence="3">Endonuclease/exonuclease/phosphatase domain-containing protein</fullName>
    </recommendedName>
</protein>
<dbReference type="AlphaFoldDB" id="A0A835IMT8"/>
<comment type="caution">
    <text evidence="1">The sequence shown here is derived from an EMBL/GenBank/DDBJ whole genome shotgun (WGS) entry which is preliminary data.</text>
</comment>
<gene>
    <name evidence="1" type="ORF">IFM89_006594</name>
</gene>
<keyword evidence="2" id="KW-1185">Reference proteome</keyword>